<protein>
    <submittedName>
        <fullName evidence="2">Uncharacterized protein</fullName>
    </submittedName>
</protein>
<organism evidence="2 3">
    <name type="scientific">Zasmidium cellare</name>
    <name type="common">Wine cellar mold</name>
    <name type="synonym">Racodium cellare</name>
    <dbReference type="NCBI Taxonomy" id="395010"/>
    <lineage>
        <taxon>Eukaryota</taxon>
        <taxon>Fungi</taxon>
        <taxon>Dikarya</taxon>
        <taxon>Ascomycota</taxon>
        <taxon>Pezizomycotina</taxon>
        <taxon>Dothideomycetes</taxon>
        <taxon>Dothideomycetidae</taxon>
        <taxon>Mycosphaerellales</taxon>
        <taxon>Mycosphaerellaceae</taxon>
        <taxon>Zasmidium</taxon>
    </lineage>
</organism>
<proteinExistence type="predicted"/>
<feature type="compositionally biased region" description="Basic and acidic residues" evidence="1">
    <location>
        <begin position="184"/>
        <end position="198"/>
    </location>
</feature>
<feature type="compositionally biased region" description="Low complexity" evidence="1">
    <location>
        <begin position="323"/>
        <end position="339"/>
    </location>
</feature>
<feature type="compositionally biased region" description="Basic and acidic residues" evidence="1">
    <location>
        <begin position="421"/>
        <end position="431"/>
    </location>
</feature>
<dbReference type="PANTHER" id="PTHR42048">
    <property type="entry name" value="ARS-BINDING PROTEIN 2"/>
    <property type="match status" value="1"/>
</dbReference>
<feature type="region of interest" description="Disordered" evidence="1">
    <location>
        <begin position="297"/>
        <end position="450"/>
    </location>
</feature>
<reference evidence="2 3" key="1">
    <citation type="journal article" date="2023" name="G3 (Bethesda)">
        <title>A chromosome-level genome assembly of Zasmidium syzygii isolated from banana leaves.</title>
        <authorList>
            <person name="van Westerhoven A.C."/>
            <person name="Mehrabi R."/>
            <person name="Talebi R."/>
            <person name="Steentjes M.B.F."/>
            <person name="Corcolon B."/>
            <person name="Chong P.A."/>
            <person name="Kema G.H.J."/>
            <person name="Seidl M.F."/>
        </authorList>
    </citation>
    <scope>NUCLEOTIDE SEQUENCE [LARGE SCALE GENOMIC DNA]</scope>
    <source>
        <strain evidence="2 3">P124</strain>
    </source>
</reference>
<keyword evidence="3" id="KW-1185">Reference proteome</keyword>
<feature type="region of interest" description="Disordered" evidence="1">
    <location>
        <begin position="171"/>
        <end position="213"/>
    </location>
</feature>
<evidence type="ECO:0000313" key="2">
    <source>
        <dbReference type="EMBL" id="KAK4505359.1"/>
    </source>
</evidence>
<dbReference type="EMBL" id="JAXOVC010000002">
    <property type="protein sequence ID" value="KAK4505359.1"/>
    <property type="molecule type" value="Genomic_DNA"/>
</dbReference>
<name>A0ABR0EUQ9_ZASCE</name>
<evidence type="ECO:0000256" key="1">
    <source>
        <dbReference type="SAM" id="MobiDB-lite"/>
    </source>
</evidence>
<feature type="compositionally biased region" description="Polar residues" evidence="1">
    <location>
        <begin position="370"/>
        <end position="382"/>
    </location>
</feature>
<dbReference type="PANTHER" id="PTHR42048:SF1">
    <property type="entry name" value="ARS-BINDING PROTEIN 2"/>
    <property type="match status" value="1"/>
</dbReference>
<feature type="compositionally biased region" description="Low complexity" evidence="1">
    <location>
        <begin position="204"/>
        <end position="213"/>
    </location>
</feature>
<comment type="caution">
    <text evidence="2">The sequence shown here is derived from an EMBL/GenBank/DDBJ whole genome shotgun (WGS) entry which is preliminary data.</text>
</comment>
<dbReference type="Proteomes" id="UP001305779">
    <property type="component" value="Unassembled WGS sequence"/>
</dbReference>
<dbReference type="Pfam" id="PF09441">
    <property type="entry name" value="Abp2"/>
    <property type="match status" value="1"/>
</dbReference>
<accession>A0ABR0EUQ9</accession>
<evidence type="ECO:0000313" key="3">
    <source>
        <dbReference type="Proteomes" id="UP001305779"/>
    </source>
</evidence>
<dbReference type="InterPro" id="IPR018562">
    <property type="entry name" value="ARS-binding_2"/>
</dbReference>
<sequence length="685" mass="75197">MNSTSPGPAFAFKPNDRTLPAGDVTPETIADAYVNFILYANPNFPLDVDTSTLKQTFETGLPKSDNKDFEPYRLFELLKKFEAKEIKTWNQLALDLGVEPPDPSKGQSVQKVQQYSVRLKRWMRAMHIDAFFDHLMGKQHAYFTEIPNPSDPYPSTGRDGVTAEEDLAIRALDPSFRPKRGRRRNSDTEQEDKNETDSATKSQPTADSAAPYSAAPMSAVPMSAHPDGYQDPWAVASAVTPQSFAPWSAKTQPSAVPASATSNLRWQLGHSQTPGTPHPMSAVPTSMSAHIDAAFDGEPKSAVTPSRKRRRHGPAVSSAWPSNGAPGAKPRGRPPANRNTQDGPFSTFPADPSNAKPKSSAPTPPDKSNLEQPSPQAGTPLSQPGEGRPGRLSLQVPPHTGGPVRLATPPTLLVNGETNESETRSDSDDPSRAAALQAQQTTDRTIEDRPPNFSFEALRRVVASDLLRADIRGRRQRLTGDEGKRLADSILDRLNVPRSDAGNPREDLARLTAASWLGVGDQFNVPLGPTAGHGKRINVTRFRTDAEGYEEITYDEAAEDCREVFDIYWHVSQGSCMGTFELKNLSLSTHPSTSLPTSDHQESTHDLVVRKTMEAMKNVSKEGWLEDALAQIYKSSVKEFHSVGVEENVDWKARCRAMEFASMVAKGEVERSRQRFLERVMDALL</sequence>
<gene>
    <name evidence="2" type="ORF">PRZ48_003322</name>
</gene>